<name>A0A2R5FD55_9PROT</name>
<evidence type="ECO:0008006" key="3">
    <source>
        <dbReference type="Google" id="ProtNLM"/>
    </source>
</evidence>
<dbReference type="AlphaFoldDB" id="A0A2R5FD55"/>
<comment type="caution">
    <text evidence="1">The sequence shown here is derived from an EMBL/GenBank/DDBJ whole genome shotgun (WGS) entry which is preliminary data.</text>
</comment>
<sequence>MQTASTSPALLPSLSPQSLADFQAHLARLFHVEEYFGRHRAEVEEFIGARFAEMHGAQIRQFMPRLLSLRSKRGDLIAAFGLRSAETSSLFLENYLSQPIESVLQSRLSQPVAREEIIEVGHLSALYPGAARWLIVAVTALLQQEGYRWVTFTGTAGLRNGFHRLGLRPVELGDATLAHLPESQRAAWGSYYDHGPKVMAGDIAHGYQALISRGDLSELLRGGLASVEAHA</sequence>
<dbReference type="OrthoDB" id="7432757at2"/>
<evidence type="ECO:0000313" key="1">
    <source>
        <dbReference type="EMBL" id="GBG15915.1"/>
    </source>
</evidence>
<proteinExistence type="predicted"/>
<dbReference type="EMBL" id="BDOQ01000023">
    <property type="protein sequence ID" value="GBG15915.1"/>
    <property type="molecule type" value="Genomic_DNA"/>
</dbReference>
<keyword evidence="2" id="KW-1185">Reference proteome</keyword>
<dbReference type="Pfam" id="PF12261">
    <property type="entry name" value="T_hemolysin"/>
    <property type="match status" value="1"/>
</dbReference>
<evidence type="ECO:0000313" key="2">
    <source>
        <dbReference type="Proteomes" id="UP000245081"/>
    </source>
</evidence>
<accession>A0A2R5FD55</accession>
<protein>
    <recommendedName>
        <fullName evidence="3">Thermostable hemolysin</fullName>
    </recommendedName>
</protein>
<reference evidence="1 2" key="1">
    <citation type="journal article" date="2018" name="Environ. Microbiol.">
        <title>Isolation and genomic characterization of Novimethylophilus kurashikiensis gen. nov. sp. nov., a new lanthanide-dependent methylotrophic species of Methylophilaceae.</title>
        <authorList>
            <person name="Lv H."/>
            <person name="Sahin N."/>
            <person name="Tani A."/>
        </authorList>
    </citation>
    <scope>NUCLEOTIDE SEQUENCE [LARGE SCALE GENOMIC DNA]</scope>
    <source>
        <strain evidence="1 2">La2-4</strain>
    </source>
</reference>
<gene>
    <name evidence="1" type="ORF">NMK_3533</name>
</gene>
<organism evidence="1 2">
    <name type="scientific">Novimethylophilus kurashikiensis</name>
    <dbReference type="NCBI Taxonomy" id="1825523"/>
    <lineage>
        <taxon>Bacteria</taxon>
        <taxon>Pseudomonadati</taxon>
        <taxon>Pseudomonadota</taxon>
        <taxon>Betaproteobacteria</taxon>
        <taxon>Nitrosomonadales</taxon>
        <taxon>Methylophilaceae</taxon>
        <taxon>Novimethylophilus</taxon>
    </lineage>
</organism>
<dbReference type="RefSeq" id="WP_109017062.1">
    <property type="nucleotide sequence ID" value="NZ_BDOQ01000023.1"/>
</dbReference>
<dbReference type="Proteomes" id="UP000245081">
    <property type="component" value="Unassembled WGS sequence"/>
</dbReference>
<dbReference type="InterPro" id="IPR022050">
    <property type="entry name" value="T_hemolysin"/>
</dbReference>